<dbReference type="EMBL" id="REGW02000019">
    <property type="protein sequence ID" value="KAE8282448.1"/>
    <property type="molecule type" value="Genomic_DNA"/>
</dbReference>
<dbReference type="Proteomes" id="UP000424527">
    <property type="component" value="Unassembled WGS sequence"/>
</dbReference>
<accession>A0A6G0HT53</accession>
<comment type="caution">
    <text evidence="1">The sequence shown here is derived from an EMBL/GenBank/DDBJ whole genome shotgun (WGS) entry which is preliminary data.</text>
</comment>
<protein>
    <submittedName>
        <fullName evidence="1">Uncharacterized protein</fullName>
    </submittedName>
</protein>
<dbReference type="AlphaFoldDB" id="A0A6G0HT53"/>
<organism evidence="1 2">
    <name type="scientific">Larimichthys crocea</name>
    <name type="common">Large yellow croaker</name>
    <name type="synonym">Pseudosciaena crocea</name>
    <dbReference type="NCBI Taxonomy" id="215358"/>
    <lineage>
        <taxon>Eukaryota</taxon>
        <taxon>Metazoa</taxon>
        <taxon>Chordata</taxon>
        <taxon>Craniata</taxon>
        <taxon>Vertebrata</taxon>
        <taxon>Euteleostomi</taxon>
        <taxon>Actinopterygii</taxon>
        <taxon>Neopterygii</taxon>
        <taxon>Teleostei</taxon>
        <taxon>Neoteleostei</taxon>
        <taxon>Acanthomorphata</taxon>
        <taxon>Eupercaria</taxon>
        <taxon>Sciaenidae</taxon>
        <taxon>Larimichthys</taxon>
    </lineage>
</organism>
<proteinExistence type="predicted"/>
<sequence>MFDRLVEQRWAVSAVLSDRSVTKLADARTLELRDDYWQLMEDIAPVLGTLKCATTVMSAESEVSISNTYPITFSLINKHLGASDEDSHKVADFKEKVRDCLGERMKLPGGQLIPHCFRWLQLNATASQQQVPPPLEMTLSRQQGLGDMGLSLHLL</sequence>
<reference evidence="1 2" key="1">
    <citation type="submission" date="2019-07" db="EMBL/GenBank/DDBJ databases">
        <title>Chromosome genome assembly for large yellow croaker.</title>
        <authorList>
            <person name="Xiao S."/>
        </authorList>
    </citation>
    <scope>NUCLEOTIDE SEQUENCE [LARGE SCALE GENOMIC DNA]</scope>
    <source>
        <strain evidence="1">JMULYC20181020</strain>
        <tissue evidence="1">Muscle</tissue>
    </source>
</reference>
<evidence type="ECO:0000313" key="1">
    <source>
        <dbReference type="EMBL" id="KAE8282448.1"/>
    </source>
</evidence>
<evidence type="ECO:0000313" key="2">
    <source>
        <dbReference type="Proteomes" id="UP000424527"/>
    </source>
</evidence>
<keyword evidence="2" id="KW-1185">Reference proteome</keyword>
<name>A0A6G0HT53_LARCR</name>
<gene>
    <name evidence="1" type="ORF">D5F01_LYC19857</name>
</gene>